<dbReference type="PANTHER" id="PTHR11562:SF30">
    <property type="entry name" value="PROTON-COUPLED ZINC ANTIPORTER SLC30A3-RELATED"/>
    <property type="match status" value="1"/>
</dbReference>
<keyword evidence="8" id="KW-0813">Transport</keyword>
<dbReference type="PANTHER" id="PTHR11562">
    <property type="entry name" value="CATION EFFLUX PROTEIN/ ZINC TRANSPORTER"/>
    <property type="match status" value="1"/>
</dbReference>
<feature type="domain" description="Cation efflux protein transmembrane" evidence="20">
    <location>
        <begin position="84"/>
        <end position="215"/>
    </location>
</feature>
<dbReference type="Proteomes" id="UP000694523">
    <property type="component" value="Unplaced"/>
</dbReference>
<evidence type="ECO:0000256" key="9">
    <source>
        <dbReference type="ARBA" id="ARBA00022989"/>
    </source>
</evidence>
<dbReference type="InterPro" id="IPR027469">
    <property type="entry name" value="Cation_efflux_TMD_sf"/>
</dbReference>
<dbReference type="Ensembl" id="ENSNMLT00000029175.1">
    <property type="protein sequence ID" value="ENSNMLP00000026111.1"/>
    <property type="gene ID" value="ENSNMLG00000016646.1"/>
</dbReference>
<keyword evidence="8" id="KW-0864">Zinc transport</keyword>
<evidence type="ECO:0000256" key="3">
    <source>
        <dbReference type="ARBA" id="ARBA00008873"/>
    </source>
</evidence>
<keyword evidence="10 18" id="KW-0472">Membrane</keyword>
<keyword evidence="9 18" id="KW-1133">Transmembrane helix</keyword>
<evidence type="ECO:0000256" key="19">
    <source>
        <dbReference type="SAM" id="SignalP"/>
    </source>
</evidence>
<dbReference type="GO" id="GO:0005385">
    <property type="term" value="F:zinc ion transmembrane transporter activity"/>
    <property type="evidence" value="ECO:0007669"/>
    <property type="project" value="TreeGrafter"/>
</dbReference>
<dbReference type="GO" id="GO:0043005">
    <property type="term" value="C:neuron projection"/>
    <property type="evidence" value="ECO:0007669"/>
    <property type="project" value="UniProtKB-KW"/>
</dbReference>
<evidence type="ECO:0000313" key="22">
    <source>
        <dbReference type="Proteomes" id="UP000694523"/>
    </source>
</evidence>
<evidence type="ECO:0000256" key="16">
    <source>
        <dbReference type="ARBA" id="ARBA00042216"/>
    </source>
</evidence>
<evidence type="ECO:0000256" key="5">
    <source>
        <dbReference type="ARBA" id="ARBA00022599"/>
    </source>
</evidence>
<comment type="subcellular location">
    <subcellularLocation>
        <location evidence="1">Late endosome membrane</location>
        <topology evidence="1">Multi-pass membrane protein</topology>
    </subcellularLocation>
    <subcellularLocation>
        <location evidence="2">Lysosome membrane</location>
        <topology evidence="2">Multi-pass membrane protein</topology>
    </subcellularLocation>
    <subcellularLocation>
        <location evidence="12">Synapse</location>
        <location evidence="12">Synaptosome</location>
    </subcellularLocation>
</comment>
<keyword evidence="6 18" id="KW-0812">Transmembrane</keyword>
<dbReference type="Pfam" id="PF01545">
    <property type="entry name" value="Cation_efflux"/>
    <property type="match status" value="1"/>
</dbReference>
<feature type="transmembrane region" description="Helical" evidence="18">
    <location>
        <begin position="94"/>
        <end position="112"/>
    </location>
</feature>
<dbReference type="InterPro" id="IPR058533">
    <property type="entry name" value="Cation_efflux_TM"/>
</dbReference>
<dbReference type="NCBIfam" id="TIGR01297">
    <property type="entry name" value="CDF"/>
    <property type="match status" value="1"/>
</dbReference>
<dbReference type="GO" id="GO:0031902">
    <property type="term" value="C:late endosome membrane"/>
    <property type="evidence" value="ECO:0007669"/>
    <property type="project" value="UniProtKB-SubCell"/>
</dbReference>
<evidence type="ECO:0000256" key="8">
    <source>
        <dbReference type="ARBA" id="ARBA00022906"/>
    </source>
</evidence>
<feature type="transmembrane region" description="Helical" evidence="18">
    <location>
        <begin position="118"/>
        <end position="137"/>
    </location>
</feature>
<evidence type="ECO:0000313" key="21">
    <source>
        <dbReference type="Ensembl" id="ENSNMLP00000026111.1"/>
    </source>
</evidence>
<proteinExistence type="inferred from homology"/>
<name>A0A8C6TSW6_9GOBI</name>
<feature type="transmembrane region" description="Helical" evidence="18">
    <location>
        <begin position="157"/>
        <end position="180"/>
    </location>
</feature>
<evidence type="ECO:0000256" key="14">
    <source>
        <dbReference type="ARBA" id="ARBA00040652"/>
    </source>
</evidence>
<keyword evidence="11" id="KW-0458">Lysosome</keyword>
<keyword evidence="7" id="KW-0862">Zinc</keyword>
<keyword evidence="22" id="KW-1185">Reference proteome</keyword>
<organism evidence="21 22">
    <name type="scientific">Neogobius melanostomus</name>
    <name type="common">round goby</name>
    <dbReference type="NCBI Taxonomy" id="47308"/>
    <lineage>
        <taxon>Eukaryota</taxon>
        <taxon>Metazoa</taxon>
        <taxon>Chordata</taxon>
        <taxon>Craniata</taxon>
        <taxon>Vertebrata</taxon>
        <taxon>Euteleostomi</taxon>
        <taxon>Actinopterygii</taxon>
        <taxon>Neopterygii</taxon>
        <taxon>Teleostei</taxon>
        <taxon>Neoteleostei</taxon>
        <taxon>Acanthomorphata</taxon>
        <taxon>Gobiaria</taxon>
        <taxon>Gobiiformes</taxon>
        <taxon>Gobioidei</taxon>
        <taxon>Gobiidae</taxon>
        <taxon>Benthophilinae</taxon>
        <taxon>Neogobiini</taxon>
        <taxon>Neogobius</taxon>
    </lineage>
</organism>
<evidence type="ECO:0000256" key="1">
    <source>
        <dbReference type="ARBA" id="ARBA00004107"/>
    </source>
</evidence>
<reference evidence="21" key="1">
    <citation type="submission" date="2025-08" db="UniProtKB">
        <authorList>
            <consortium name="Ensembl"/>
        </authorList>
    </citation>
    <scope>IDENTIFICATION</scope>
</reference>
<dbReference type="GO" id="GO:0005886">
    <property type="term" value="C:plasma membrane"/>
    <property type="evidence" value="ECO:0007669"/>
    <property type="project" value="TreeGrafter"/>
</dbReference>
<evidence type="ECO:0000256" key="10">
    <source>
        <dbReference type="ARBA" id="ARBA00023136"/>
    </source>
</evidence>
<sequence>VRASSWQSTLSLLLLCVGSTFPEGKAEFEGLDLPNGAVELKRPVRSHCHRHASHGEESGDKLQARNKLIIASGVCLVFMIGEVIEVLGAFISVVSIWAVTGVLVFLAVERIVRNDYDINGHVMLVTSGCAVLVNIICSSGHSHTLLSGHSNTSVRAAFIHVLGDLLQSVGVMVAAIVIFFRPEYKVADPICTFLFSAFVLCTTITILRDVFRILMEGSPKDIQYNSVKEVLQSVKAVKSVLVSVHLAIGADSQSVLSEATDLLHNKFGFYSITVQVETFTDDMSHCCLCQDPQD</sequence>
<evidence type="ECO:0000256" key="15">
    <source>
        <dbReference type="ARBA" id="ARBA00042040"/>
    </source>
</evidence>
<evidence type="ECO:0000256" key="12">
    <source>
        <dbReference type="ARBA" id="ARBA00034102"/>
    </source>
</evidence>
<evidence type="ECO:0000256" key="7">
    <source>
        <dbReference type="ARBA" id="ARBA00022833"/>
    </source>
</evidence>
<evidence type="ECO:0000256" key="17">
    <source>
        <dbReference type="ARBA" id="ARBA00048349"/>
    </source>
</evidence>
<dbReference type="AlphaFoldDB" id="A0A8C6TSW6"/>
<evidence type="ECO:0000256" key="4">
    <source>
        <dbReference type="ARBA" id="ARBA00022449"/>
    </source>
</evidence>
<dbReference type="InterPro" id="IPR050681">
    <property type="entry name" value="CDF/SLC30A"/>
</dbReference>
<reference evidence="21" key="2">
    <citation type="submission" date="2025-09" db="UniProtKB">
        <authorList>
            <consortium name="Ensembl"/>
        </authorList>
    </citation>
    <scope>IDENTIFICATION</scope>
</reference>
<dbReference type="InterPro" id="IPR002524">
    <property type="entry name" value="Cation_efflux"/>
</dbReference>
<evidence type="ECO:0000256" key="6">
    <source>
        <dbReference type="ARBA" id="ARBA00022692"/>
    </source>
</evidence>
<feature type="transmembrane region" description="Helical" evidence="18">
    <location>
        <begin position="186"/>
        <end position="207"/>
    </location>
</feature>
<keyword evidence="4" id="KW-0050">Antiport</keyword>
<evidence type="ECO:0000256" key="11">
    <source>
        <dbReference type="ARBA" id="ARBA00023228"/>
    </source>
</evidence>
<protein>
    <recommendedName>
        <fullName evidence="14">Probable proton-coupled zinc antiporter SLC30A3</fullName>
    </recommendedName>
    <alternativeName>
        <fullName evidence="16">Solute carrier family 30 member 3</fullName>
    </alternativeName>
    <alternativeName>
        <fullName evidence="15">Zinc transporter 3</fullName>
    </alternativeName>
</protein>
<comment type="similarity">
    <text evidence="3">Belongs to the cation diffusion facilitator (CDF) transporter (TC 2.A.4) family. SLC30A subfamily.</text>
</comment>
<dbReference type="GO" id="GO:0005765">
    <property type="term" value="C:lysosomal membrane"/>
    <property type="evidence" value="ECO:0007669"/>
    <property type="project" value="UniProtKB-SubCell"/>
</dbReference>
<keyword evidence="8" id="KW-0406">Ion transport</keyword>
<dbReference type="GO" id="GO:0010043">
    <property type="term" value="P:response to zinc ion"/>
    <property type="evidence" value="ECO:0007669"/>
    <property type="project" value="TreeGrafter"/>
</dbReference>
<comment type="catalytic activity">
    <reaction evidence="17">
        <text>Zn(2+)(in) + 2 H(+)(out) = Zn(2+)(out) + 2 H(+)(in)</text>
        <dbReference type="Rhea" id="RHEA:72627"/>
        <dbReference type="ChEBI" id="CHEBI:15378"/>
        <dbReference type="ChEBI" id="CHEBI:29105"/>
    </reaction>
</comment>
<feature type="chain" id="PRO_5034979199" description="Probable proton-coupled zinc antiporter SLC30A3" evidence="19">
    <location>
        <begin position="27"/>
        <end position="294"/>
    </location>
</feature>
<feature type="signal peptide" evidence="19">
    <location>
        <begin position="1"/>
        <end position="26"/>
    </location>
</feature>
<dbReference type="Gene3D" id="1.20.1510.10">
    <property type="entry name" value="Cation efflux protein transmembrane domain"/>
    <property type="match status" value="1"/>
</dbReference>
<keyword evidence="5" id="KW-0770">Synapse</keyword>
<accession>A0A8C6TSW6</accession>
<evidence type="ECO:0000256" key="18">
    <source>
        <dbReference type="SAM" id="Phobius"/>
    </source>
</evidence>
<evidence type="ECO:0000256" key="13">
    <source>
        <dbReference type="ARBA" id="ARBA00037129"/>
    </source>
</evidence>
<dbReference type="GO" id="GO:0015297">
    <property type="term" value="F:antiporter activity"/>
    <property type="evidence" value="ECO:0007669"/>
    <property type="project" value="UniProtKB-KW"/>
</dbReference>
<comment type="function">
    <text evidence="13">Probable proton-coupled zinc ion antiporter mediating the import of zinc from cytoplasm into synaptic vesicles and participating to cellular zinc ion homeostasis in the brain.</text>
</comment>
<evidence type="ECO:0000259" key="20">
    <source>
        <dbReference type="Pfam" id="PF01545"/>
    </source>
</evidence>
<dbReference type="GO" id="GO:0045202">
    <property type="term" value="C:synapse"/>
    <property type="evidence" value="ECO:0007669"/>
    <property type="project" value="UniProtKB-SubCell"/>
</dbReference>
<dbReference type="SUPFAM" id="SSF161111">
    <property type="entry name" value="Cation efflux protein transmembrane domain-like"/>
    <property type="match status" value="1"/>
</dbReference>
<keyword evidence="19" id="KW-0732">Signal</keyword>
<evidence type="ECO:0000256" key="2">
    <source>
        <dbReference type="ARBA" id="ARBA00004155"/>
    </source>
</evidence>
<keyword evidence="5" id="KW-0771">Synaptosome</keyword>